<reference evidence="1" key="1">
    <citation type="submission" date="2023-06" db="EMBL/GenBank/DDBJ databases">
        <title>Male Hemibagrus guttatus genome.</title>
        <authorList>
            <person name="Bian C."/>
        </authorList>
    </citation>
    <scope>NUCLEOTIDE SEQUENCE</scope>
    <source>
        <strain evidence="1">Male_cb2023</strain>
        <tissue evidence="1">Muscle</tissue>
    </source>
</reference>
<dbReference type="Proteomes" id="UP001274896">
    <property type="component" value="Unassembled WGS sequence"/>
</dbReference>
<dbReference type="EMBL" id="JAUCMX010000004">
    <property type="protein sequence ID" value="KAK3549163.1"/>
    <property type="molecule type" value="Genomic_DNA"/>
</dbReference>
<protein>
    <submittedName>
        <fullName evidence="1">Uncharacterized protein</fullName>
    </submittedName>
</protein>
<accession>A0AAE0RDH3</accession>
<gene>
    <name evidence="1" type="ORF">QTP70_033366</name>
</gene>
<organism evidence="1 2">
    <name type="scientific">Hemibagrus guttatus</name>
    <dbReference type="NCBI Taxonomy" id="175788"/>
    <lineage>
        <taxon>Eukaryota</taxon>
        <taxon>Metazoa</taxon>
        <taxon>Chordata</taxon>
        <taxon>Craniata</taxon>
        <taxon>Vertebrata</taxon>
        <taxon>Euteleostomi</taxon>
        <taxon>Actinopterygii</taxon>
        <taxon>Neopterygii</taxon>
        <taxon>Teleostei</taxon>
        <taxon>Ostariophysi</taxon>
        <taxon>Siluriformes</taxon>
        <taxon>Bagridae</taxon>
        <taxon>Hemibagrus</taxon>
    </lineage>
</organism>
<keyword evidence="2" id="KW-1185">Reference proteome</keyword>
<evidence type="ECO:0000313" key="2">
    <source>
        <dbReference type="Proteomes" id="UP001274896"/>
    </source>
</evidence>
<comment type="caution">
    <text evidence="1">The sequence shown here is derived from an EMBL/GenBank/DDBJ whole genome shotgun (WGS) entry which is preliminary data.</text>
</comment>
<name>A0AAE0RDH3_9TELE</name>
<feature type="non-terminal residue" evidence="1">
    <location>
        <position position="118"/>
    </location>
</feature>
<proteinExistence type="predicted"/>
<evidence type="ECO:0000313" key="1">
    <source>
        <dbReference type="EMBL" id="KAK3549163.1"/>
    </source>
</evidence>
<dbReference type="AlphaFoldDB" id="A0AAE0RDH3"/>
<sequence length="118" mass="13869">LRVTFMPHQVIPLMLCTICLKRTVPFELAPCLDVFILKKYFSLQELNLSICQFPYKWNDKTNCPQSIPFTFVSRESNAHKTDIVELVMALVHTEKSIVYMESKISEYRYRFLDVFPGN</sequence>